<dbReference type="EMBL" id="CP005587">
    <property type="protein sequence ID" value="AGK59767.1"/>
    <property type="molecule type" value="Genomic_DNA"/>
</dbReference>
<dbReference type="OrthoDB" id="9794225at2"/>
<feature type="transmembrane region" description="Helical" evidence="5">
    <location>
        <begin position="239"/>
        <end position="262"/>
    </location>
</feature>
<dbReference type="PANTHER" id="PTHR10846">
    <property type="entry name" value="SODIUM/POTASSIUM/CALCIUM EXCHANGER"/>
    <property type="match status" value="1"/>
</dbReference>
<dbReference type="InterPro" id="IPR004837">
    <property type="entry name" value="NaCa_Exmemb"/>
</dbReference>
<protein>
    <submittedName>
        <fullName evidence="7">Ca2+/Na+ antiporter</fullName>
    </submittedName>
</protein>
<dbReference type="AlphaFoldDB" id="N0BBX2"/>
<dbReference type="GO" id="GO:0006874">
    <property type="term" value="P:intracellular calcium ion homeostasis"/>
    <property type="evidence" value="ECO:0007669"/>
    <property type="project" value="TreeGrafter"/>
</dbReference>
<evidence type="ECO:0000256" key="2">
    <source>
        <dbReference type="ARBA" id="ARBA00022692"/>
    </source>
</evidence>
<reference evidence="7 8" key="1">
    <citation type="journal article" date="2013" name="Genome Announc.">
        <title>Genome sequences for three denitrifying bacterial strains isolated from a uranium- and nitrate-contaminated subsurface environment.</title>
        <authorList>
            <person name="Venkatramanan R."/>
            <person name="Prakash O."/>
            <person name="Woyke T."/>
            <person name="Chain P."/>
            <person name="Goodwin L.A."/>
            <person name="Watson D."/>
            <person name="Brooks S."/>
            <person name="Kostka J.E."/>
            <person name="Green S.J."/>
        </authorList>
    </citation>
    <scope>NUCLEOTIDE SEQUENCE [LARGE SCALE GENOMIC DNA]</scope>
    <source>
        <strain evidence="7 8">1NES1</strain>
    </source>
</reference>
<evidence type="ECO:0000256" key="1">
    <source>
        <dbReference type="ARBA" id="ARBA00004141"/>
    </source>
</evidence>
<feature type="transmembrane region" description="Helical" evidence="5">
    <location>
        <begin position="73"/>
        <end position="95"/>
    </location>
</feature>
<dbReference type="GO" id="GO:0008273">
    <property type="term" value="F:calcium, potassium:sodium antiporter activity"/>
    <property type="evidence" value="ECO:0007669"/>
    <property type="project" value="TreeGrafter"/>
</dbReference>
<keyword evidence="8" id="KW-1185">Reference proteome</keyword>
<evidence type="ECO:0000259" key="6">
    <source>
        <dbReference type="Pfam" id="PF01699"/>
    </source>
</evidence>
<feature type="transmembrane region" description="Helical" evidence="5">
    <location>
        <begin position="300"/>
        <end position="318"/>
    </location>
</feature>
<evidence type="ECO:0000256" key="3">
    <source>
        <dbReference type="ARBA" id="ARBA00022989"/>
    </source>
</evidence>
<feature type="transmembrane region" description="Helical" evidence="5">
    <location>
        <begin position="127"/>
        <end position="144"/>
    </location>
</feature>
<dbReference type="GO" id="GO:0005886">
    <property type="term" value="C:plasma membrane"/>
    <property type="evidence" value="ECO:0007669"/>
    <property type="project" value="TreeGrafter"/>
</dbReference>
<keyword evidence="3 5" id="KW-1133">Transmembrane helix</keyword>
<keyword evidence="2 5" id="KW-0812">Transmembrane</keyword>
<dbReference type="HOGENOM" id="CLU_007948_0_1_5"/>
<dbReference type="KEGG" id="hdt:HYPDE_40493"/>
<name>N0BBX2_9HYPH</name>
<organism evidence="7 8">
    <name type="scientific">Hyphomicrobium denitrificans 1NES1</name>
    <dbReference type="NCBI Taxonomy" id="670307"/>
    <lineage>
        <taxon>Bacteria</taxon>
        <taxon>Pseudomonadati</taxon>
        <taxon>Pseudomonadota</taxon>
        <taxon>Alphaproteobacteria</taxon>
        <taxon>Hyphomicrobiales</taxon>
        <taxon>Hyphomicrobiaceae</taxon>
        <taxon>Hyphomicrobium</taxon>
    </lineage>
</organism>
<keyword evidence="4 5" id="KW-0472">Membrane</keyword>
<feature type="domain" description="Sodium/calcium exchanger membrane region" evidence="6">
    <location>
        <begin position="177"/>
        <end position="317"/>
    </location>
</feature>
<feature type="transmembrane region" description="Helical" evidence="5">
    <location>
        <begin position="274"/>
        <end position="293"/>
    </location>
</feature>
<dbReference type="RefSeq" id="WP_015599782.1">
    <property type="nucleotide sequence ID" value="NC_021172.1"/>
</dbReference>
<feature type="transmembrane region" description="Helical" evidence="5">
    <location>
        <begin position="102"/>
        <end position="121"/>
    </location>
</feature>
<dbReference type="InterPro" id="IPR004481">
    <property type="entry name" value="K/Na/Ca-exchanger"/>
</dbReference>
<evidence type="ECO:0000256" key="4">
    <source>
        <dbReference type="ARBA" id="ARBA00023136"/>
    </source>
</evidence>
<evidence type="ECO:0000313" key="8">
    <source>
        <dbReference type="Proteomes" id="UP000005952"/>
    </source>
</evidence>
<feature type="domain" description="Sodium/calcium exchanger membrane region" evidence="6">
    <location>
        <begin position="6"/>
        <end position="141"/>
    </location>
</feature>
<dbReference type="Pfam" id="PF01699">
    <property type="entry name" value="Na_Ca_ex"/>
    <property type="match status" value="2"/>
</dbReference>
<dbReference type="Gene3D" id="1.20.1420.30">
    <property type="entry name" value="NCX, central ion-binding region"/>
    <property type="match status" value="1"/>
</dbReference>
<dbReference type="Proteomes" id="UP000005952">
    <property type="component" value="Chromosome"/>
</dbReference>
<feature type="transmembrane region" description="Helical" evidence="5">
    <location>
        <begin position="210"/>
        <end position="232"/>
    </location>
</feature>
<accession>N0BBX2</accession>
<feature type="transmembrane region" description="Helical" evidence="5">
    <location>
        <begin position="177"/>
        <end position="198"/>
    </location>
</feature>
<evidence type="ECO:0000313" key="7">
    <source>
        <dbReference type="EMBL" id="AGK59767.1"/>
    </source>
</evidence>
<evidence type="ECO:0000256" key="5">
    <source>
        <dbReference type="SAM" id="Phobius"/>
    </source>
</evidence>
<comment type="subcellular location">
    <subcellularLocation>
        <location evidence="1">Membrane</location>
        <topology evidence="1">Multi-pass membrane protein</topology>
    </subcellularLocation>
</comment>
<dbReference type="PANTHER" id="PTHR10846:SF8">
    <property type="entry name" value="INNER MEMBRANE PROTEIN YRBG"/>
    <property type="match status" value="1"/>
</dbReference>
<dbReference type="eggNOG" id="COG0530">
    <property type="taxonomic scope" value="Bacteria"/>
</dbReference>
<dbReference type="STRING" id="670307.HYPDE_40493"/>
<sequence length="319" mass="32661">MIVVWILAFLAGVALIVWGAEAFAEHLGAASVRLGVSAFALALLLAGAEPEELATVVVASLRGSPGIAFGDVIGANVAICLVALGVGAVIAPLPFRTSVMRYAILGLPLGAIAAWIAWDGVVTRLEGAILVGLYIVYVGTIWIVQRRPPALGEVHELEEAENAASNPGGRRRISRELLLVLAGVAAMAAGASLLVEAMQQITHVESTQTSLGLTLVGFATAFELVVLAWSAARRGASEAVVAGVVGSFAYNVTMTLGAGALARPLAIVDAASLHFPWLAMLAALLLVVVLAAPKASLSRVAGVVLLGAYPLFVLAVLLA</sequence>
<dbReference type="InterPro" id="IPR044880">
    <property type="entry name" value="NCX_ion-bd_dom_sf"/>
</dbReference>
<dbReference type="GO" id="GO:0005262">
    <property type="term" value="F:calcium channel activity"/>
    <property type="evidence" value="ECO:0007669"/>
    <property type="project" value="TreeGrafter"/>
</dbReference>
<gene>
    <name evidence="7" type="ORF">HYPDE_40493</name>
</gene>
<proteinExistence type="predicted"/>